<feature type="non-terminal residue" evidence="1">
    <location>
        <position position="258"/>
    </location>
</feature>
<gene>
    <name evidence="1" type="ORF">RPERSI_LOCUS8169</name>
</gene>
<sequence>RISGSSMTIPDKFESQDLLQFYNLRNIINQGEVFGYESFPIKNLCKPLQEANQQPIQEDIQKPVQVAIQEPIQKNRDYISQEKADKWVNPNVRKSENLDDCLTLYHDLKQYDLEAVRLSTKEKLENRPEAGPGPRTQVFRNDNKSKNLINKEFERLDEIKKYKRLKKNLEFREQEELGIALKRRAIAIHRAKEFDKCGQFKFALCSLTKFLIDDKPGNKKQGKKNSRTDWLRNTQIIFYNRNEIDDYLSSAFKQILYQ</sequence>
<keyword evidence="2" id="KW-1185">Reference proteome</keyword>
<evidence type="ECO:0000313" key="1">
    <source>
        <dbReference type="EMBL" id="CAG8658433.1"/>
    </source>
</evidence>
<dbReference type="Proteomes" id="UP000789920">
    <property type="component" value="Unassembled WGS sequence"/>
</dbReference>
<name>A0ACA9NHW1_9GLOM</name>
<comment type="caution">
    <text evidence="1">The sequence shown here is derived from an EMBL/GenBank/DDBJ whole genome shotgun (WGS) entry which is preliminary data.</text>
</comment>
<protein>
    <submittedName>
        <fullName evidence="1">36354_t:CDS:1</fullName>
    </submittedName>
</protein>
<reference evidence="1" key="1">
    <citation type="submission" date="2021-06" db="EMBL/GenBank/DDBJ databases">
        <authorList>
            <person name="Kallberg Y."/>
            <person name="Tangrot J."/>
            <person name="Rosling A."/>
        </authorList>
    </citation>
    <scope>NUCLEOTIDE SEQUENCE</scope>
    <source>
        <strain evidence="1">MA461A</strain>
    </source>
</reference>
<accession>A0ACA9NHW1</accession>
<feature type="non-terminal residue" evidence="1">
    <location>
        <position position="1"/>
    </location>
</feature>
<dbReference type="EMBL" id="CAJVQC010014567">
    <property type="protein sequence ID" value="CAG8658433.1"/>
    <property type="molecule type" value="Genomic_DNA"/>
</dbReference>
<proteinExistence type="predicted"/>
<evidence type="ECO:0000313" key="2">
    <source>
        <dbReference type="Proteomes" id="UP000789920"/>
    </source>
</evidence>
<organism evidence="1 2">
    <name type="scientific">Racocetra persica</name>
    <dbReference type="NCBI Taxonomy" id="160502"/>
    <lineage>
        <taxon>Eukaryota</taxon>
        <taxon>Fungi</taxon>
        <taxon>Fungi incertae sedis</taxon>
        <taxon>Mucoromycota</taxon>
        <taxon>Glomeromycotina</taxon>
        <taxon>Glomeromycetes</taxon>
        <taxon>Diversisporales</taxon>
        <taxon>Gigasporaceae</taxon>
        <taxon>Racocetra</taxon>
    </lineage>
</organism>